<dbReference type="AlphaFoldDB" id="A0A3S4UBH6"/>
<sequence length="258" mass="29603">MKFFSRFSRRNLPDRSEFLSGYCTAPTKRRDLVRLVEDPVPAEAPIPGAWRRLPELPRAERVHLMVSLMRGCIGDVLPDSLGILEACCADAQLALWGGRYLVVYTLVNRRGEVEHFYGGNPCQPTWPAQDDEQHHSESIRPVWSLVPEPLKSFYEQIHDGLYSVSFGDGIKELKDVERFNDSDYMDGIESGMPLYERFRGHYIFHEDPSYGVLLLDVNGREPGRAVKCYTVSEAASVPDFWNALDKDLVWSFMPDREW</sequence>
<dbReference type="GeneID" id="64406335"/>
<dbReference type="RefSeq" id="WP_061787791.1">
    <property type="nucleotide sequence ID" value="NZ_LR134406.1"/>
</dbReference>
<organism evidence="1 2">
    <name type="scientific">Arachnia propionica</name>
    <dbReference type="NCBI Taxonomy" id="1750"/>
    <lineage>
        <taxon>Bacteria</taxon>
        <taxon>Bacillati</taxon>
        <taxon>Actinomycetota</taxon>
        <taxon>Actinomycetes</taxon>
        <taxon>Propionibacteriales</taxon>
        <taxon>Propionibacteriaceae</taxon>
        <taxon>Arachnia</taxon>
    </lineage>
</organism>
<evidence type="ECO:0000313" key="1">
    <source>
        <dbReference type="EMBL" id="VEH69581.1"/>
    </source>
</evidence>
<gene>
    <name evidence="1" type="ORF">NCTC12967_00854</name>
</gene>
<proteinExistence type="predicted"/>
<name>A0A3S4UBH6_9ACTN</name>
<protein>
    <submittedName>
        <fullName evidence="1">Uncharacterized protein</fullName>
    </submittedName>
</protein>
<dbReference type="Proteomes" id="UP000273044">
    <property type="component" value="Chromosome"/>
</dbReference>
<accession>A0A3S4UBH6</accession>
<evidence type="ECO:0000313" key="2">
    <source>
        <dbReference type="Proteomes" id="UP000273044"/>
    </source>
</evidence>
<keyword evidence="2" id="KW-1185">Reference proteome</keyword>
<reference evidence="1 2" key="1">
    <citation type="submission" date="2018-12" db="EMBL/GenBank/DDBJ databases">
        <authorList>
            <consortium name="Pathogen Informatics"/>
        </authorList>
    </citation>
    <scope>NUCLEOTIDE SEQUENCE [LARGE SCALE GENOMIC DNA]</scope>
    <source>
        <strain evidence="1 2">NCTC12967</strain>
    </source>
</reference>
<dbReference type="EMBL" id="LR134406">
    <property type="protein sequence ID" value="VEH69581.1"/>
    <property type="molecule type" value="Genomic_DNA"/>
</dbReference>